<keyword evidence="5" id="KW-0411">Iron-sulfur</keyword>
<evidence type="ECO:0000256" key="5">
    <source>
        <dbReference type="ARBA" id="ARBA00023014"/>
    </source>
</evidence>
<dbReference type="GO" id="GO:0016491">
    <property type="term" value="F:oxidoreductase activity"/>
    <property type="evidence" value="ECO:0007669"/>
    <property type="project" value="UniProtKB-KW"/>
</dbReference>
<keyword evidence="2" id="KW-0479">Metal-binding</keyword>
<keyword evidence="7" id="KW-1185">Reference proteome</keyword>
<protein>
    <submittedName>
        <fullName evidence="6">Pyridine nucleotide-disulfide oxidoreductase</fullName>
    </submittedName>
</protein>
<evidence type="ECO:0000256" key="3">
    <source>
        <dbReference type="ARBA" id="ARBA00023002"/>
    </source>
</evidence>
<proteinExistence type="predicted"/>
<evidence type="ECO:0000256" key="1">
    <source>
        <dbReference type="ARBA" id="ARBA00022485"/>
    </source>
</evidence>
<dbReference type="GO" id="GO:0051539">
    <property type="term" value="F:4 iron, 4 sulfur cluster binding"/>
    <property type="evidence" value="ECO:0007669"/>
    <property type="project" value="UniProtKB-KW"/>
</dbReference>
<evidence type="ECO:0000313" key="6">
    <source>
        <dbReference type="EMBL" id="EMI51939.1"/>
    </source>
</evidence>
<dbReference type="InterPro" id="IPR036188">
    <property type="entry name" value="FAD/NAD-bd_sf"/>
</dbReference>
<dbReference type="PANTHER" id="PTHR43498">
    <property type="entry name" value="FERREDOXIN:COB-COM HETERODISULFIDE REDUCTASE SUBUNIT A"/>
    <property type="match status" value="1"/>
</dbReference>
<evidence type="ECO:0000256" key="2">
    <source>
        <dbReference type="ARBA" id="ARBA00022723"/>
    </source>
</evidence>
<keyword evidence="1" id="KW-0004">4Fe-4S</keyword>
<name>M5TSB1_9BACT</name>
<dbReference type="Pfam" id="PF12831">
    <property type="entry name" value="FAD_oxidored"/>
    <property type="match status" value="1"/>
</dbReference>
<dbReference type="Proteomes" id="UP000011885">
    <property type="component" value="Unassembled WGS sequence"/>
</dbReference>
<keyword evidence="4" id="KW-0408">Iron</keyword>
<gene>
    <name evidence="6" type="ORF">RSSM_06619</name>
</gene>
<dbReference type="Gene3D" id="3.50.50.60">
    <property type="entry name" value="FAD/NAD(P)-binding domain"/>
    <property type="match status" value="1"/>
</dbReference>
<evidence type="ECO:0000313" key="7">
    <source>
        <dbReference type="Proteomes" id="UP000011885"/>
    </source>
</evidence>
<dbReference type="InterPro" id="IPR039650">
    <property type="entry name" value="HdrA-like"/>
</dbReference>
<keyword evidence="3" id="KW-0560">Oxidoreductase</keyword>
<dbReference type="PANTHER" id="PTHR43498:SF1">
    <property type="entry name" value="COB--COM HETERODISULFIDE REDUCTASE IRON-SULFUR SUBUNIT A"/>
    <property type="match status" value="1"/>
</dbReference>
<evidence type="ECO:0000256" key="4">
    <source>
        <dbReference type="ARBA" id="ARBA00023004"/>
    </source>
</evidence>
<comment type="caution">
    <text evidence="6">The sequence shown here is derived from an EMBL/GenBank/DDBJ whole genome shotgun (WGS) entry which is preliminary data.</text>
</comment>
<sequence>MAGTCCAITAARAGIQVVLIQDRPVLGGNASSEVRLWILGATSHMGNNNRWAREGGVIDEILVENQYRNPEGNPLIFDTILLEKVVEEPNITLLLNTAVFEASKHDSDSIEAVRAFCSQNSTMYDVRAPLFCDASGDGILGFMAGAAFRMGAESRDEFGEGFAPAQEYGELLGHSMYFYTKDVGKSVRFVPPSYALKDITKIPRWRSFNAKEHGCQLWWIEYGGRLDTVHQTEQIKWELWKVIYGVWDHIKNSGQFPEAENLTLEWVGQIPGKRESRRFEGDTMMIQQDLIEQRQHDDAVSFGGWAVDLHPADGVFSELSGCTQWHSKGVYQIPYRSMYSRNINNLFLAGRIISASHVAFGSTRVMATCAHNAQAVGIAAAICSQESLLPRDIAQPSMIGRLQRDLLRTGQHIPHVGIPDEDDLAETAGITASSVLQLDRLPPSDQFVLLERSRAMLLPVNAGKLPKIRFWVRSDKDAQLEIQLRACSRPDSFTPDEILAEHEVFVGTKHREPQALVAGGTRLNHSSKHIVPSVIASAETGPYMQATFRPIDVDLDEVIEAPRYVMVCLMENAEVEVALSDVRLTGVLSLCQRGHGAVSRGGAIQEPPEGIGIESFEFWLPERRPGGKNIAMEFDPPLESFEPRAVLHGPERPTSSANAWIADSDDESPWIELSWSEPKSISRVVVALDNDFDHPMESALMGHPEARMPFCASVIRLRDRDGNLLAENSDNHQTRCEFKIRQVETDRLRIELEGASESVPIGVFRVRVFQS</sequence>
<reference evidence="6 7" key="1">
    <citation type="journal article" date="2013" name="Mar. Genomics">
        <title>Expression of sulfatases in Rhodopirellula baltica and the diversity of sulfatases in the genus Rhodopirellula.</title>
        <authorList>
            <person name="Wegner C.E."/>
            <person name="Richter-Heitmann T."/>
            <person name="Klindworth A."/>
            <person name="Klockow C."/>
            <person name="Richter M."/>
            <person name="Achstetter T."/>
            <person name="Glockner F.O."/>
            <person name="Harder J."/>
        </authorList>
    </citation>
    <scope>NUCLEOTIDE SEQUENCE [LARGE SCALE GENOMIC DNA]</scope>
    <source>
        <strain evidence="6 7">SM41</strain>
    </source>
</reference>
<organism evidence="6 7">
    <name type="scientific">Rhodopirellula sallentina SM41</name>
    <dbReference type="NCBI Taxonomy" id="1263870"/>
    <lineage>
        <taxon>Bacteria</taxon>
        <taxon>Pseudomonadati</taxon>
        <taxon>Planctomycetota</taxon>
        <taxon>Planctomycetia</taxon>
        <taxon>Pirellulales</taxon>
        <taxon>Pirellulaceae</taxon>
        <taxon>Rhodopirellula</taxon>
    </lineage>
</organism>
<dbReference type="EMBL" id="ANOH01000464">
    <property type="protein sequence ID" value="EMI51939.1"/>
    <property type="molecule type" value="Genomic_DNA"/>
</dbReference>
<dbReference type="SUPFAM" id="SSF51905">
    <property type="entry name" value="FAD/NAD(P)-binding domain"/>
    <property type="match status" value="1"/>
</dbReference>
<dbReference type="GO" id="GO:0046872">
    <property type="term" value="F:metal ion binding"/>
    <property type="evidence" value="ECO:0007669"/>
    <property type="project" value="UniProtKB-KW"/>
</dbReference>
<accession>M5TSB1</accession>
<dbReference type="AlphaFoldDB" id="M5TSB1"/>
<dbReference type="PATRIC" id="fig|1263870.3.peg.7022"/>